<dbReference type="Pfam" id="PF01398">
    <property type="entry name" value="JAB"/>
    <property type="match status" value="1"/>
</dbReference>
<dbReference type="InterPro" id="IPR024969">
    <property type="entry name" value="EIF3F/CSN6-like_C"/>
</dbReference>
<organism evidence="10 11">
    <name type="scientific">Lachnellula cervina</name>
    <dbReference type="NCBI Taxonomy" id="1316786"/>
    <lineage>
        <taxon>Eukaryota</taxon>
        <taxon>Fungi</taxon>
        <taxon>Dikarya</taxon>
        <taxon>Ascomycota</taxon>
        <taxon>Pezizomycotina</taxon>
        <taxon>Leotiomycetes</taxon>
        <taxon>Helotiales</taxon>
        <taxon>Lachnaceae</taxon>
        <taxon>Lachnellula</taxon>
    </lineage>
</organism>
<feature type="region of interest" description="Disordered" evidence="8">
    <location>
        <begin position="238"/>
        <end position="257"/>
    </location>
</feature>
<comment type="similarity">
    <text evidence="1 7">Belongs to the peptidase M67A family. CSN6 subfamily.</text>
</comment>
<feature type="domain" description="MPN" evidence="9">
    <location>
        <begin position="23"/>
        <end position="165"/>
    </location>
</feature>
<name>A0A7D8UV35_9HELO</name>
<dbReference type="FunFam" id="3.40.140.10:FF:000055">
    <property type="entry name" value="COP9 signalosome complex subunit 6"/>
    <property type="match status" value="1"/>
</dbReference>
<dbReference type="CDD" id="cd08063">
    <property type="entry name" value="MPN_CSN6"/>
    <property type="match status" value="1"/>
</dbReference>
<evidence type="ECO:0000256" key="3">
    <source>
        <dbReference type="ARBA" id="ARBA00014871"/>
    </source>
</evidence>
<sequence>MAVETPLNPLLSTQKSSDSGLQVALHPLVLLTISDYITRHTLRQQTGPIVGALLGQQNGREITIEHAFDCLLVEVEGEIILNQAWFEERLQQMKDVHKVPALDLVGWYTILSTSGPQPVHLPLHRQILHSYNESAILLGFHPTAVIERQAGGKLPLTIYESNYEAEEAATDPGEDKEMKDAEPQLRLKFKELPYSVETGEAEMISVDFVARGGGNATAVDGGNATAVDGTSKTTAQISTTADVNGKGKTRASKKSDLEEGDFATEATKQNILTREDEELIASLTAKANAIKMLQSRINLIAVYLQNLPPSYVSDIVPGSVEPDDKEYTPINYPILRSIQALLTRLSLLVPADSAGFEHELLAEQNDVNLVSLLSTITNSIKVVRETGKKSLVVETQKNMKHKSGDRSMWEPGNGVLGAGDLLR</sequence>
<evidence type="ECO:0000313" key="10">
    <source>
        <dbReference type="EMBL" id="TVY58948.1"/>
    </source>
</evidence>
<dbReference type="GO" id="GO:0000338">
    <property type="term" value="P:protein deneddylation"/>
    <property type="evidence" value="ECO:0007669"/>
    <property type="project" value="InterPro"/>
</dbReference>
<evidence type="ECO:0000256" key="7">
    <source>
        <dbReference type="RuleBase" id="RU367006"/>
    </source>
</evidence>
<dbReference type="OrthoDB" id="1378at2759"/>
<dbReference type="GO" id="GO:0005737">
    <property type="term" value="C:cytoplasm"/>
    <property type="evidence" value="ECO:0007669"/>
    <property type="project" value="UniProtKB-SubCell"/>
</dbReference>
<keyword evidence="6 7" id="KW-0539">Nucleus</keyword>
<evidence type="ECO:0000256" key="4">
    <source>
        <dbReference type="ARBA" id="ARBA00022490"/>
    </source>
</evidence>
<dbReference type="InterPro" id="IPR000555">
    <property type="entry name" value="JAMM/MPN+_dom"/>
</dbReference>
<dbReference type="InterPro" id="IPR033859">
    <property type="entry name" value="MPN_CSN6"/>
</dbReference>
<keyword evidence="11" id="KW-1185">Reference proteome</keyword>
<gene>
    <name evidence="10" type="primary">csn-6</name>
    <name evidence="10" type="ORF">LCER1_G001520</name>
</gene>
<dbReference type="Pfam" id="PF13012">
    <property type="entry name" value="MitMem_reg"/>
    <property type="match status" value="1"/>
</dbReference>
<evidence type="ECO:0000256" key="6">
    <source>
        <dbReference type="ARBA" id="ARBA00023242"/>
    </source>
</evidence>
<dbReference type="GO" id="GO:0008237">
    <property type="term" value="F:metallopeptidase activity"/>
    <property type="evidence" value="ECO:0007669"/>
    <property type="project" value="InterPro"/>
</dbReference>
<keyword evidence="5 7" id="KW-0736">Signalosome</keyword>
<reference evidence="10 11" key="1">
    <citation type="submission" date="2018-05" db="EMBL/GenBank/DDBJ databases">
        <title>Whole genome sequencing for identification of molecular markers to develop diagnostic detection tools for the regulated plant pathogen Lachnellula willkommii.</title>
        <authorList>
            <person name="Giroux E."/>
            <person name="Bilodeau G."/>
        </authorList>
    </citation>
    <scope>NUCLEOTIDE SEQUENCE [LARGE SCALE GENOMIC DNA]</scope>
    <source>
        <strain evidence="10 11">CBS 625.97</strain>
    </source>
</reference>
<keyword evidence="4 7" id="KW-0963">Cytoplasm</keyword>
<protein>
    <recommendedName>
        <fullName evidence="3 7">COP9 signalosome complex subunit 6</fullName>
    </recommendedName>
</protein>
<dbReference type="AlphaFoldDB" id="A0A7D8UV35"/>
<proteinExistence type="inferred from homology"/>
<evidence type="ECO:0000256" key="1">
    <source>
        <dbReference type="ARBA" id="ARBA00010893"/>
    </source>
</evidence>
<comment type="caution">
    <text evidence="10">The sequence shown here is derived from an EMBL/GenBank/DDBJ whole genome shotgun (WGS) entry which is preliminary data.</text>
</comment>
<evidence type="ECO:0000256" key="8">
    <source>
        <dbReference type="SAM" id="MobiDB-lite"/>
    </source>
</evidence>
<comment type="subcellular location">
    <subcellularLocation>
        <location evidence="7">Cytoplasm</location>
    </subcellularLocation>
    <subcellularLocation>
        <location evidence="7">Nucleus</location>
    </subcellularLocation>
</comment>
<dbReference type="Proteomes" id="UP000481288">
    <property type="component" value="Unassembled WGS sequence"/>
</dbReference>
<dbReference type="Gene3D" id="3.40.140.10">
    <property type="entry name" value="Cytidine Deaminase, domain 2"/>
    <property type="match status" value="1"/>
</dbReference>
<evidence type="ECO:0000313" key="11">
    <source>
        <dbReference type="Proteomes" id="UP000481288"/>
    </source>
</evidence>
<dbReference type="GO" id="GO:0008180">
    <property type="term" value="C:COP9 signalosome"/>
    <property type="evidence" value="ECO:0007669"/>
    <property type="project" value="UniProtKB-UniRule"/>
</dbReference>
<evidence type="ECO:0000256" key="2">
    <source>
        <dbReference type="ARBA" id="ARBA00011098"/>
    </source>
</evidence>
<dbReference type="EMBL" id="QGMG01000019">
    <property type="protein sequence ID" value="TVY58948.1"/>
    <property type="molecule type" value="Genomic_DNA"/>
</dbReference>
<comment type="function">
    <text evidence="7">Component of the COP9 signalosome complex (CSN), a complex involved in various cellular and developmental processes.</text>
</comment>
<dbReference type="InterPro" id="IPR037518">
    <property type="entry name" value="MPN"/>
</dbReference>
<comment type="subunit">
    <text evidence="2">Component of the COP9 signalosome (CSN) complex.</text>
</comment>
<evidence type="ECO:0000259" key="9">
    <source>
        <dbReference type="PROSITE" id="PS50249"/>
    </source>
</evidence>
<feature type="region of interest" description="Disordered" evidence="8">
    <location>
        <begin position="402"/>
        <end position="423"/>
    </location>
</feature>
<dbReference type="PANTHER" id="PTHR10540">
    <property type="entry name" value="EUKARYOTIC TRANSLATION INITIATION FACTOR 3 SUBUNIT F-RELATED"/>
    <property type="match status" value="1"/>
</dbReference>
<accession>A0A7D8UV35</accession>
<evidence type="ECO:0000256" key="5">
    <source>
        <dbReference type="ARBA" id="ARBA00022790"/>
    </source>
</evidence>
<dbReference type="PROSITE" id="PS50249">
    <property type="entry name" value="MPN"/>
    <property type="match status" value="1"/>
</dbReference>
<dbReference type="PANTHER" id="PTHR10540:SF8">
    <property type="entry name" value="COP9 SIGNALOSOME COMPLEX SUBUNIT 6"/>
    <property type="match status" value="1"/>
</dbReference>